<proteinExistence type="predicted"/>
<comment type="caution">
    <text evidence="1">The sequence shown here is derived from an EMBL/GenBank/DDBJ whole genome shotgun (WGS) entry which is preliminary data.</text>
</comment>
<name>A0ABV8AT49_9BACT</name>
<sequence length="149" mass="17111">MNAQNQSHLRGLADEFGESTNSIRKELNNLTSAGFLVKQNDKNKITYQANIEHPFFNNIQDIIRKYLGLDKLLEQILSRMGNVDQVVLVGDIAQGKDTGQIEVLICGEKLNDRYINYLTERLQELIDREVIFELVNEKTKDQGLVLFEK</sequence>
<protein>
    <submittedName>
        <fullName evidence="1">ArsR family transcriptional regulator</fullName>
    </submittedName>
</protein>
<dbReference type="EMBL" id="JBHRZS010000007">
    <property type="protein sequence ID" value="MFC3880849.1"/>
    <property type="molecule type" value="Genomic_DNA"/>
</dbReference>
<organism evidence="1 2">
    <name type="scientific">Algoriphagus namhaensis</name>
    <dbReference type="NCBI Taxonomy" id="915353"/>
    <lineage>
        <taxon>Bacteria</taxon>
        <taxon>Pseudomonadati</taxon>
        <taxon>Bacteroidota</taxon>
        <taxon>Cytophagia</taxon>
        <taxon>Cytophagales</taxon>
        <taxon>Cyclobacteriaceae</taxon>
        <taxon>Algoriphagus</taxon>
    </lineage>
</organism>
<dbReference type="Proteomes" id="UP001595805">
    <property type="component" value="Unassembled WGS sequence"/>
</dbReference>
<keyword evidence="2" id="KW-1185">Reference proteome</keyword>
<reference evidence="2" key="1">
    <citation type="journal article" date="2019" name="Int. J. Syst. Evol. Microbiol.">
        <title>The Global Catalogue of Microorganisms (GCM) 10K type strain sequencing project: providing services to taxonomists for standard genome sequencing and annotation.</title>
        <authorList>
            <consortium name="The Broad Institute Genomics Platform"/>
            <consortium name="The Broad Institute Genome Sequencing Center for Infectious Disease"/>
            <person name="Wu L."/>
            <person name="Ma J."/>
        </authorList>
    </citation>
    <scope>NUCLEOTIDE SEQUENCE [LARGE SCALE GENOMIC DNA]</scope>
    <source>
        <strain evidence="2">CCUG 60523</strain>
    </source>
</reference>
<evidence type="ECO:0000313" key="2">
    <source>
        <dbReference type="Proteomes" id="UP001595805"/>
    </source>
</evidence>
<accession>A0ABV8AT49</accession>
<dbReference type="RefSeq" id="WP_377906198.1">
    <property type="nucleotide sequence ID" value="NZ_JBHRZS010000007.1"/>
</dbReference>
<gene>
    <name evidence="1" type="ORF">ACFOSV_11705</name>
</gene>
<evidence type="ECO:0000313" key="1">
    <source>
        <dbReference type="EMBL" id="MFC3880849.1"/>
    </source>
</evidence>